<proteinExistence type="inferred from homology"/>
<feature type="domain" description="Reverse transcriptase" evidence="9">
    <location>
        <begin position="1"/>
        <end position="60"/>
    </location>
</feature>
<dbReference type="EC" id="3.1.26.4" evidence="2"/>
<dbReference type="PANTHER" id="PTHR41694">
    <property type="entry name" value="ENDOGENOUS RETROVIRUS GROUP K MEMBER POL PROTEIN"/>
    <property type="match status" value="1"/>
</dbReference>
<evidence type="ECO:0000256" key="1">
    <source>
        <dbReference type="ARBA" id="ARBA00010879"/>
    </source>
</evidence>
<keyword evidence="3" id="KW-0808">Transferase</keyword>
<name>A0A7K6CT94_9PASS</name>
<dbReference type="EMBL" id="VZRL01000902">
    <property type="protein sequence ID" value="NWV17863.1"/>
    <property type="molecule type" value="Genomic_DNA"/>
</dbReference>
<dbReference type="AlphaFoldDB" id="A0A7K6CT94"/>
<dbReference type="InterPro" id="IPR043128">
    <property type="entry name" value="Rev_trsase/Diguanyl_cyclase"/>
</dbReference>
<keyword evidence="7" id="KW-0378">Hydrolase</keyword>
<dbReference type="GO" id="GO:0004523">
    <property type="term" value="F:RNA-DNA hybrid ribonuclease activity"/>
    <property type="evidence" value="ECO:0007669"/>
    <property type="project" value="UniProtKB-EC"/>
</dbReference>
<sequence>LASEAIIVHYMDDVLVCACEQDYLDWALSKVVGALESHGFEIQSTKVQRTEPWEYLRMKIRAQTIIPQEIKILDNPKTLRDLYS</sequence>
<dbReference type="OrthoDB" id="6773263at2759"/>
<dbReference type="Gene3D" id="3.30.70.270">
    <property type="match status" value="1"/>
</dbReference>
<feature type="non-terminal residue" evidence="10">
    <location>
        <position position="1"/>
    </location>
</feature>
<comment type="similarity">
    <text evidence="1">Belongs to the beta type-B retroviral polymerase family. HERV class-II K(HML-2) pol subfamily.</text>
</comment>
<evidence type="ECO:0000256" key="4">
    <source>
        <dbReference type="ARBA" id="ARBA00022695"/>
    </source>
</evidence>
<evidence type="ECO:0000256" key="6">
    <source>
        <dbReference type="ARBA" id="ARBA00022759"/>
    </source>
</evidence>
<keyword evidence="5" id="KW-0540">Nuclease</keyword>
<evidence type="ECO:0000259" key="9">
    <source>
        <dbReference type="PROSITE" id="PS50878"/>
    </source>
</evidence>
<evidence type="ECO:0000256" key="7">
    <source>
        <dbReference type="ARBA" id="ARBA00022801"/>
    </source>
</evidence>
<organism evidence="10 11">
    <name type="scientific">Origma solitaria</name>
    <dbReference type="NCBI Taxonomy" id="720586"/>
    <lineage>
        <taxon>Eukaryota</taxon>
        <taxon>Metazoa</taxon>
        <taxon>Chordata</taxon>
        <taxon>Craniata</taxon>
        <taxon>Vertebrata</taxon>
        <taxon>Euteleostomi</taxon>
        <taxon>Archelosauria</taxon>
        <taxon>Archosauria</taxon>
        <taxon>Dinosauria</taxon>
        <taxon>Saurischia</taxon>
        <taxon>Theropoda</taxon>
        <taxon>Coelurosauria</taxon>
        <taxon>Aves</taxon>
        <taxon>Neognathae</taxon>
        <taxon>Neoaves</taxon>
        <taxon>Telluraves</taxon>
        <taxon>Australaves</taxon>
        <taxon>Passeriformes</taxon>
        <taxon>Meliphagoidea</taxon>
        <taxon>Acanthizidae</taxon>
        <taxon>Origma</taxon>
    </lineage>
</organism>
<evidence type="ECO:0000313" key="11">
    <source>
        <dbReference type="Proteomes" id="UP000571324"/>
    </source>
</evidence>
<gene>
    <name evidence="10" type="primary">Ervk8_1</name>
    <name evidence="10" type="ORF">ORISOL_R16370</name>
</gene>
<reference evidence="10 11" key="1">
    <citation type="submission" date="2019-09" db="EMBL/GenBank/DDBJ databases">
        <title>Bird 10,000 Genomes (B10K) Project - Family phase.</title>
        <authorList>
            <person name="Zhang G."/>
        </authorList>
    </citation>
    <scope>NUCLEOTIDE SEQUENCE [LARGE SCALE GENOMIC DNA]</scope>
    <source>
        <strain evidence="10">B10K-DU-029-52</strain>
    </source>
</reference>
<comment type="caution">
    <text evidence="10">The sequence shown here is derived from an EMBL/GenBank/DDBJ whole genome shotgun (WGS) entry which is preliminary data.</text>
</comment>
<dbReference type="InterPro" id="IPR000477">
    <property type="entry name" value="RT_dom"/>
</dbReference>
<evidence type="ECO:0000256" key="2">
    <source>
        <dbReference type="ARBA" id="ARBA00012180"/>
    </source>
</evidence>
<dbReference type="Pfam" id="PF00078">
    <property type="entry name" value="RVT_1"/>
    <property type="match status" value="1"/>
</dbReference>
<keyword evidence="11" id="KW-1185">Reference proteome</keyword>
<dbReference type="InterPro" id="IPR043502">
    <property type="entry name" value="DNA/RNA_pol_sf"/>
</dbReference>
<dbReference type="PROSITE" id="PS50878">
    <property type="entry name" value="RT_POL"/>
    <property type="match status" value="1"/>
</dbReference>
<evidence type="ECO:0000256" key="8">
    <source>
        <dbReference type="ARBA" id="ARBA00022918"/>
    </source>
</evidence>
<evidence type="ECO:0000313" key="10">
    <source>
        <dbReference type="EMBL" id="NWV17863.1"/>
    </source>
</evidence>
<keyword evidence="8" id="KW-0695">RNA-directed DNA polymerase</keyword>
<dbReference type="GO" id="GO:0035613">
    <property type="term" value="F:RNA stem-loop binding"/>
    <property type="evidence" value="ECO:0007669"/>
    <property type="project" value="TreeGrafter"/>
</dbReference>
<dbReference type="Proteomes" id="UP000571324">
    <property type="component" value="Unassembled WGS sequence"/>
</dbReference>
<keyword evidence="4" id="KW-0548">Nucleotidyltransferase</keyword>
<protein>
    <recommendedName>
        <fullName evidence="2">ribonuclease H</fullName>
        <ecNumber evidence="2">3.1.26.4</ecNumber>
    </recommendedName>
</protein>
<dbReference type="GO" id="GO:0003964">
    <property type="term" value="F:RNA-directed DNA polymerase activity"/>
    <property type="evidence" value="ECO:0007669"/>
    <property type="project" value="UniProtKB-KW"/>
</dbReference>
<evidence type="ECO:0000256" key="5">
    <source>
        <dbReference type="ARBA" id="ARBA00022722"/>
    </source>
</evidence>
<keyword evidence="6" id="KW-0255">Endonuclease</keyword>
<dbReference type="SUPFAM" id="SSF56672">
    <property type="entry name" value="DNA/RNA polymerases"/>
    <property type="match status" value="1"/>
</dbReference>
<accession>A0A7K6CT94</accession>
<feature type="non-terminal residue" evidence="10">
    <location>
        <position position="84"/>
    </location>
</feature>
<dbReference type="PANTHER" id="PTHR41694:SF3">
    <property type="entry name" value="RNA-DIRECTED DNA POLYMERASE-RELATED"/>
    <property type="match status" value="1"/>
</dbReference>
<evidence type="ECO:0000256" key="3">
    <source>
        <dbReference type="ARBA" id="ARBA00022679"/>
    </source>
</evidence>